<protein>
    <submittedName>
        <fullName evidence="1">Uncharacterized protein</fullName>
    </submittedName>
</protein>
<evidence type="ECO:0000313" key="1">
    <source>
        <dbReference type="EMBL" id="MEV4684780.1"/>
    </source>
</evidence>
<accession>A0ABV3I1R2</accession>
<organism evidence="1 2">
    <name type="scientific">Streptomyces kurssanovii</name>
    <dbReference type="NCBI Taxonomy" id="67312"/>
    <lineage>
        <taxon>Bacteria</taxon>
        <taxon>Bacillati</taxon>
        <taxon>Actinomycetota</taxon>
        <taxon>Actinomycetes</taxon>
        <taxon>Kitasatosporales</taxon>
        <taxon>Streptomycetaceae</taxon>
        <taxon>Streptomyces</taxon>
    </lineage>
</organism>
<dbReference type="Proteomes" id="UP001552521">
    <property type="component" value="Unassembled WGS sequence"/>
</dbReference>
<comment type="caution">
    <text evidence="1">The sequence shown here is derived from an EMBL/GenBank/DDBJ whole genome shotgun (WGS) entry which is preliminary data.</text>
</comment>
<reference evidence="1 2" key="1">
    <citation type="submission" date="2024-06" db="EMBL/GenBank/DDBJ databases">
        <title>The Natural Products Discovery Center: Release of the First 8490 Sequenced Strains for Exploring Actinobacteria Biosynthetic Diversity.</title>
        <authorList>
            <person name="Kalkreuter E."/>
            <person name="Kautsar S.A."/>
            <person name="Yang D."/>
            <person name="Bader C.D."/>
            <person name="Teijaro C.N."/>
            <person name="Fluegel L."/>
            <person name="Davis C.M."/>
            <person name="Simpson J.R."/>
            <person name="Lauterbach L."/>
            <person name="Steele A.D."/>
            <person name="Gui C."/>
            <person name="Meng S."/>
            <person name="Li G."/>
            <person name="Viehrig K."/>
            <person name="Ye F."/>
            <person name="Su P."/>
            <person name="Kiefer A.F."/>
            <person name="Nichols A."/>
            <person name="Cepeda A.J."/>
            <person name="Yan W."/>
            <person name="Fan B."/>
            <person name="Jiang Y."/>
            <person name="Adhikari A."/>
            <person name="Zheng C.-J."/>
            <person name="Schuster L."/>
            <person name="Cowan T.M."/>
            <person name="Smanski M.J."/>
            <person name="Chevrette M.G."/>
            <person name="De Carvalho L.P.S."/>
            <person name="Shen B."/>
        </authorList>
    </citation>
    <scope>NUCLEOTIDE SEQUENCE [LARGE SCALE GENOMIC DNA]</scope>
    <source>
        <strain evidence="1 2">NPDC049344</strain>
    </source>
</reference>
<proteinExistence type="predicted"/>
<sequence>MALKIEAEKMAAFKSRVDRLLIELDGSEAAPGTMGDDRLRRAQLGAPELGEAQFLYESYEIVHDELTKLSKVLGTQIEGMGLAVQTSRSDYADVDDDIQARMKAINAEVESYYDKNRDPFVEDVPAKKEADKKTGF</sequence>
<name>A0ABV3I1R2_9ACTN</name>
<gene>
    <name evidence="1" type="ORF">AB0K36_28900</name>
</gene>
<keyword evidence="2" id="KW-1185">Reference proteome</keyword>
<dbReference type="EMBL" id="JBFAQK010000059">
    <property type="protein sequence ID" value="MEV4684780.1"/>
    <property type="molecule type" value="Genomic_DNA"/>
</dbReference>
<evidence type="ECO:0000313" key="2">
    <source>
        <dbReference type="Proteomes" id="UP001552521"/>
    </source>
</evidence>